<dbReference type="RefSeq" id="WP_101495983.1">
    <property type="nucleotide sequence ID" value="NZ_LNJZ01000003.1"/>
</dbReference>
<dbReference type="Pfam" id="PF01205">
    <property type="entry name" value="Impact_N"/>
    <property type="match status" value="1"/>
</dbReference>
<accession>A0A4R6U414</accession>
<comment type="caution">
    <text evidence="4">The sequence shown here is derived from an EMBL/GenBank/DDBJ whole genome shotgun (WGS) entry which is preliminary data.</text>
</comment>
<evidence type="ECO:0000259" key="3">
    <source>
        <dbReference type="Pfam" id="PF09186"/>
    </source>
</evidence>
<keyword evidence="5" id="KW-1185">Reference proteome</keyword>
<dbReference type="GO" id="GO:0006446">
    <property type="term" value="P:regulation of translational initiation"/>
    <property type="evidence" value="ECO:0007669"/>
    <property type="project" value="TreeGrafter"/>
</dbReference>
<dbReference type="GO" id="GO:0005737">
    <property type="term" value="C:cytoplasm"/>
    <property type="evidence" value="ECO:0007669"/>
    <property type="project" value="TreeGrafter"/>
</dbReference>
<dbReference type="Pfam" id="PF09186">
    <property type="entry name" value="DUF1949"/>
    <property type="match status" value="1"/>
</dbReference>
<dbReference type="Gene3D" id="3.30.70.240">
    <property type="match status" value="1"/>
</dbReference>
<reference evidence="4 5" key="1">
    <citation type="submission" date="2019-03" db="EMBL/GenBank/DDBJ databases">
        <title>Genomic Encyclopedia of Type Strains, Phase IV (KMG-IV): sequencing the most valuable type-strain genomes for metagenomic binning, comparative biology and taxonomic classification.</title>
        <authorList>
            <person name="Goeker M."/>
        </authorList>
    </citation>
    <scope>NUCLEOTIDE SEQUENCE [LARGE SCALE GENOMIC DNA]</scope>
    <source>
        <strain evidence="4 5">DSM 28679</strain>
    </source>
</reference>
<evidence type="ECO:0000259" key="2">
    <source>
        <dbReference type="Pfam" id="PF01205"/>
    </source>
</evidence>
<dbReference type="Gene3D" id="3.30.230.30">
    <property type="entry name" value="Impact, N-terminal domain"/>
    <property type="match status" value="1"/>
</dbReference>
<dbReference type="GO" id="GO:0043168">
    <property type="term" value="F:anion binding"/>
    <property type="evidence" value="ECO:0007669"/>
    <property type="project" value="UniProtKB-ARBA"/>
</dbReference>
<comment type="similarity">
    <text evidence="1">Belongs to the IMPACT family.</text>
</comment>
<dbReference type="InterPro" id="IPR001498">
    <property type="entry name" value="Impact_N"/>
</dbReference>
<dbReference type="GO" id="GO:0017111">
    <property type="term" value="F:ribonucleoside triphosphate phosphatase activity"/>
    <property type="evidence" value="ECO:0007669"/>
    <property type="project" value="UniProtKB-ARBA"/>
</dbReference>
<dbReference type="Proteomes" id="UP000294575">
    <property type="component" value="Unassembled WGS sequence"/>
</dbReference>
<dbReference type="EMBL" id="SNYK01000006">
    <property type="protein sequence ID" value="TDQ37794.1"/>
    <property type="molecule type" value="Genomic_DNA"/>
</dbReference>
<dbReference type="InterPro" id="IPR036956">
    <property type="entry name" value="Impact_N_sf"/>
</dbReference>
<sequence length="199" mass="21803">MSSDTPRKRLTATASFELEIRKSRFLAQAVHLPSPDEAPELIARLSTPQVSHNCWAWLHGAQYRFSDDGEPGGTAGRPILSAIENQGFDQCLVVVTRWYGGIQLGTGGLARAYGGSVNSCLQDAPFEPLIEQVRLQCLCPYPLLELFKGLLAEQGGTVLNENFLADGVQLQLAAPLDRQQLLQEAMQNLSRGEVQLLEL</sequence>
<evidence type="ECO:0000313" key="4">
    <source>
        <dbReference type="EMBL" id="TDQ37794.1"/>
    </source>
</evidence>
<protein>
    <submittedName>
        <fullName evidence="4">Putative YigZ family protein</fullName>
    </submittedName>
</protein>
<name>A0A4R6U414_9GAMM</name>
<dbReference type="InterPro" id="IPR020568">
    <property type="entry name" value="Ribosomal_Su5_D2-typ_SF"/>
</dbReference>
<dbReference type="InterPro" id="IPR015269">
    <property type="entry name" value="UPF0029_Impact_C"/>
</dbReference>
<dbReference type="PANTHER" id="PTHR16301">
    <property type="entry name" value="IMPACT-RELATED"/>
    <property type="match status" value="1"/>
</dbReference>
<dbReference type="PANTHER" id="PTHR16301:SF20">
    <property type="entry name" value="IMPACT FAMILY MEMBER YIGZ"/>
    <property type="match status" value="1"/>
</dbReference>
<dbReference type="GO" id="GO:0032561">
    <property type="term" value="F:guanyl ribonucleotide binding"/>
    <property type="evidence" value="ECO:0007669"/>
    <property type="project" value="UniProtKB-ARBA"/>
</dbReference>
<proteinExistence type="inferred from homology"/>
<dbReference type="InterPro" id="IPR035647">
    <property type="entry name" value="EFG_III/V"/>
</dbReference>
<feature type="domain" description="Impact N-terminal" evidence="2">
    <location>
        <begin position="21"/>
        <end position="121"/>
    </location>
</feature>
<dbReference type="AlphaFoldDB" id="A0A4R6U414"/>
<dbReference type="SUPFAM" id="SSF54980">
    <property type="entry name" value="EF-G C-terminal domain-like"/>
    <property type="match status" value="1"/>
</dbReference>
<feature type="domain" description="UPF0029" evidence="3">
    <location>
        <begin position="139"/>
        <end position="192"/>
    </location>
</feature>
<dbReference type="InterPro" id="IPR023582">
    <property type="entry name" value="Impact"/>
</dbReference>
<dbReference type="OrthoDB" id="9813771at2"/>
<organism evidence="4 5">
    <name type="scientific">Thiopseudomonas denitrificans</name>
    <dbReference type="NCBI Taxonomy" id="1501432"/>
    <lineage>
        <taxon>Bacteria</taxon>
        <taxon>Pseudomonadati</taxon>
        <taxon>Pseudomonadota</taxon>
        <taxon>Gammaproteobacteria</taxon>
        <taxon>Pseudomonadales</taxon>
        <taxon>Pseudomonadaceae</taxon>
        <taxon>Thiopseudomonas</taxon>
    </lineage>
</organism>
<dbReference type="SUPFAM" id="SSF54211">
    <property type="entry name" value="Ribosomal protein S5 domain 2-like"/>
    <property type="match status" value="1"/>
</dbReference>
<evidence type="ECO:0000313" key="5">
    <source>
        <dbReference type="Proteomes" id="UP000294575"/>
    </source>
</evidence>
<gene>
    <name evidence="4" type="ORF">DFQ45_10620</name>
</gene>
<evidence type="ECO:0000256" key="1">
    <source>
        <dbReference type="ARBA" id="ARBA00007665"/>
    </source>
</evidence>